<evidence type="ECO:0000256" key="5">
    <source>
        <dbReference type="RuleBase" id="RU003968"/>
    </source>
</evidence>
<accession>A0ABW0SFK0</accession>
<dbReference type="EMBL" id="JBHSNA010000018">
    <property type="protein sequence ID" value="MFC5567701.1"/>
    <property type="molecule type" value="Genomic_DNA"/>
</dbReference>
<feature type="domain" description="Glucose-methanol-choline oxidoreductase N-terminal" evidence="7">
    <location>
        <begin position="261"/>
        <end position="275"/>
    </location>
</feature>
<evidence type="ECO:0000259" key="7">
    <source>
        <dbReference type="PROSITE" id="PS00624"/>
    </source>
</evidence>
<dbReference type="Pfam" id="PF00732">
    <property type="entry name" value="GMC_oxred_N"/>
    <property type="match status" value="1"/>
</dbReference>
<dbReference type="Gene3D" id="3.50.50.60">
    <property type="entry name" value="FAD/NAD(P)-binding domain"/>
    <property type="match status" value="1"/>
</dbReference>
<dbReference type="SUPFAM" id="SSF54373">
    <property type="entry name" value="FAD-linked reductases, C-terminal domain"/>
    <property type="match status" value="1"/>
</dbReference>
<protein>
    <submittedName>
        <fullName evidence="8">GMC family oxidoreductase</fullName>
    </submittedName>
</protein>
<keyword evidence="4 5" id="KW-0274">FAD</keyword>
<proteinExistence type="inferred from homology"/>
<dbReference type="PANTHER" id="PTHR11552">
    <property type="entry name" value="GLUCOSE-METHANOL-CHOLINE GMC OXIDOREDUCTASE"/>
    <property type="match status" value="1"/>
</dbReference>
<comment type="cofactor">
    <cofactor evidence="1">
        <name>FAD</name>
        <dbReference type="ChEBI" id="CHEBI:57692"/>
    </cofactor>
</comment>
<sequence>MSRDEHDYIVVGGGAAGCVAAARLVNPGGHRVLLLEGGYSHRHPLLDMPPGIFRMINGSKFMHYHTTPPQEHLGGRAHDIPQGNVLGGGTSVNAQVYMRGRPSDYEAWNEVLRGSNDGADWSWPAVLHHMRRMEDNNRLHNDLHAVDGPLQVSDPGHVDQMSRWFVQAVQALGEPFNPDFNGASQRGVGFYQFMNRHGKRSSAAYAFIAPLETNPRLTLRLEARAERVLIENGRATGVVWRDKSGQEHRSYARAEVILAAGALITPKLLMLSGIGPASHLREFGLPVLHDAPGVGRNLVDHPEVPIISVANGKYGYFNQGKGWRMVLNGLQFKLFGTGRILSAGVEAGAFVNPTDPTAEPTIQAFCVPIVYLDRDLLKVMRDTHGMTITTVVVKPKSRGWVRLRSADPADRPIVSPNLLKDPADLRAMIDGQRFFLRAFQTEPLASRIQGIKFPDPARLDDDSLAAHCRRMVKTNYHPAGTARMGADGDPLAVLDARMRVRGIEGLRVADMSACPDINAGNTTAPALMLGSRCADFAMGLE</sequence>
<dbReference type="InterPro" id="IPR012132">
    <property type="entry name" value="GMC_OxRdtase"/>
</dbReference>
<dbReference type="RefSeq" id="WP_209842631.1">
    <property type="nucleotide sequence ID" value="NZ_JAGGJP010000017.1"/>
</dbReference>
<feature type="domain" description="Glucose-methanol-choline oxidoreductase N-terminal" evidence="6">
    <location>
        <begin position="83"/>
        <end position="106"/>
    </location>
</feature>
<comment type="caution">
    <text evidence="8">The sequence shown here is derived from an EMBL/GenBank/DDBJ whole genome shotgun (WGS) entry which is preliminary data.</text>
</comment>
<dbReference type="PROSITE" id="PS51257">
    <property type="entry name" value="PROKAR_LIPOPROTEIN"/>
    <property type="match status" value="1"/>
</dbReference>
<dbReference type="Proteomes" id="UP001596056">
    <property type="component" value="Unassembled WGS sequence"/>
</dbReference>
<keyword evidence="3 5" id="KW-0285">Flavoprotein</keyword>
<dbReference type="InterPro" id="IPR000172">
    <property type="entry name" value="GMC_OxRdtase_N"/>
</dbReference>
<evidence type="ECO:0000256" key="2">
    <source>
        <dbReference type="ARBA" id="ARBA00010790"/>
    </source>
</evidence>
<name>A0ABW0SFK0_9RHOB</name>
<dbReference type="PIRSF" id="PIRSF000137">
    <property type="entry name" value="Alcohol_oxidase"/>
    <property type="match status" value="1"/>
</dbReference>
<dbReference type="Gene3D" id="3.30.410.40">
    <property type="match status" value="1"/>
</dbReference>
<evidence type="ECO:0000313" key="8">
    <source>
        <dbReference type="EMBL" id="MFC5567701.1"/>
    </source>
</evidence>
<dbReference type="PROSITE" id="PS00624">
    <property type="entry name" value="GMC_OXRED_2"/>
    <property type="match status" value="1"/>
</dbReference>
<comment type="similarity">
    <text evidence="2 5">Belongs to the GMC oxidoreductase family.</text>
</comment>
<keyword evidence="9" id="KW-1185">Reference proteome</keyword>
<evidence type="ECO:0000259" key="6">
    <source>
        <dbReference type="PROSITE" id="PS00623"/>
    </source>
</evidence>
<evidence type="ECO:0000256" key="4">
    <source>
        <dbReference type="ARBA" id="ARBA00022827"/>
    </source>
</evidence>
<evidence type="ECO:0000256" key="1">
    <source>
        <dbReference type="ARBA" id="ARBA00001974"/>
    </source>
</evidence>
<evidence type="ECO:0000313" key="9">
    <source>
        <dbReference type="Proteomes" id="UP001596056"/>
    </source>
</evidence>
<organism evidence="8 9">
    <name type="scientific">Rubellimicrobium aerolatum</name>
    <dbReference type="NCBI Taxonomy" id="490979"/>
    <lineage>
        <taxon>Bacteria</taxon>
        <taxon>Pseudomonadati</taxon>
        <taxon>Pseudomonadota</taxon>
        <taxon>Alphaproteobacteria</taxon>
        <taxon>Rhodobacterales</taxon>
        <taxon>Roseobacteraceae</taxon>
        <taxon>Rubellimicrobium</taxon>
    </lineage>
</organism>
<dbReference type="SUPFAM" id="SSF51905">
    <property type="entry name" value="FAD/NAD(P)-binding domain"/>
    <property type="match status" value="1"/>
</dbReference>
<dbReference type="PANTHER" id="PTHR11552:SF147">
    <property type="entry name" value="CHOLINE DEHYDROGENASE, MITOCHONDRIAL"/>
    <property type="match status" value="1"/>
</dbReference>
<gene>
    <name evidence="8" type="ORF">ACFPOC_14910</name>
</gene>
<reference evidence="9" key="1">
    <citation type="journal article" date="2019" name="Int. J. Syst. Evol. Microbiol.">
        <title>The Global Catalogue of Microorganisms (GCM) 10K type strain sequencing project: providing services to taxonomists for standard genome sequencing and annotation.</title>
        <authorList>
            <consortium name="The Broad Institute Genomics Platform"/>
            <consortium name="The Broad Institute Genome Sequencing Center for Infectious Disease"/>
            <person name="Wu L."/>
            <person name="Ma J."/>
        </authorList>
    </citation>
    <scope>NUCLEOTIDE SEQUENCE [LARGE SCALE GENOMIC DNA]</scope>
    <source>
        <strain evidence="9">KACC 11588</strain>
    </source>
</reference>
<dbReference type="InterPro" id="IPR007867">
    <property type="entry name" value="GMC_OxRtase_C"/>
</dbReference>
<evidence type="ECO:0000256" key="3">
    <source>
        <dbReference type="ARBA" id="ARBA00022630"/>
    </source>
</evidence>
<dbReference type="PROSITE" id="PS00623">
    <property type="entry name" value="GMC_OXRED_1"/>
    <property type="match status" value="1"/>
</dbReference>
<dbReference type="Pfam" id="PF05199">
    <property type="entry name" value="GMC_oxred_C"/>
    <property type="match status" value="1"/>
</dbReference>
<dbReference type="InterPro" id="IPR036188">
    <property type="entry name" value="FAD/NAD-bd_sf"/>
</dbReference>